<dbReference type="RefSeq" id="WP_047962842.1">
    <property type="nucleotide sequence ID" value="NZ_CAWMBG010000044.1"/>
</dbReference>
<name>A0A0J5FU21_9GAMM</name>
<keyword evidence="3 6" id="KW-0812">Transmembrane</keyword>
<feature type="transmembrane region" description="Helical" evidence="6">
    <location>
        <begin position="326"/>
        <end position="346"/>
    </location>
</feature>
<dbReference type="STRING" id="880157.AB204_07920"/>
<dbReference type="HAMAP" id="MF_02025">
    <property type="entry name" value="WzzE"/>
    <property type="match status" value="1"/>
</dbReference>
<dbReference type="OrthoDB" id="9775724at2"/>
<dbReference type="EMBL" id="LFCV01000044">
    <property type="protein sequence ID" value="KMJ45639.1"/>
    <property type="molecule type" value="Genomic_DNA"/>
</dbReference>
<evidence type="ECO:0000256" key="1">
    <source>
        <dbReference type="ARBA" id="ARBA00004651"/>
    </source>
</evidence>
<keyword evidence="5 6" id="KW-0472">Membrane</keyword>
<evidence type="ECO:0000256" key="3">
    <source>
        <dbReference type="ARBA" id="ARBA00022692"/>
    </source>
</evidence>
<dbReference type="Gene3D" id="3.30.1890.10">
    <property type="entry name" value="FepE-like"/>
    <property type="match status" value="1"/>
</dbReference>
<keyword evidence="6" id="KW-0997">Cell inner membrane</keyword>
<evidence type="ECO:0000256" key="4">
    <source>
        <dbReference type="ARBA" id="ARBA00022989"/>
    </source>
</evidence>
<proteinExistence type="inferred from homology"/>
<comment type="function">
    <text evidence="6">Modulates the polysaccharide chain length of enterobacterial common antigen (ECA).</text>
</comment>
<keyword evidence="4 6" id="KW-1133">Transmembrane helix</keyword>
<evidence type="ECO:0000313" key="8">
    <source>
        <dbReference type="EMBL" id="KMJ45639.1"/>
    </source>
</evidence>
<dbReference type="Proteomes" id="UP000036277">
    <property type="component" value="Unassembled WGS sequence"/>
</dbReference>
<dbReference type="SUPFAM" id="SSF160355">
    <property type="entry name" value="Bacterial polysaccharide co-polymerase-like"/>
    <property type="match status" value="1"/>
</dbReference>
<organism evidence="8 9">
    <name type="scientific">Xenorhabdus khoisanae</name>
    <dbReference type="NCBI Taxonomy" id="880157"/>
    <lineage>
        <taxon>Bacteria</taxon>
        <taxon>Pseudomonadati</taxon>
        <taxon>Pseudomonadota</taxon>
        <taxon>Gammaproteobacteria</taxon>
        <taxon>Enterobacterales</taxon>
        <taxon>Morganellaceae</taxon>
        <taxon>Xenorhabdus</taxon>
    </lineage>
</organism>
<dbReference type="GO" id="GO:0009246">
    <property type="term" value="P:enterobacterial common antigen biosynthetic process"/>
    <property type="evidence" value="ECO:0007669"/>
    <property type="project" value="UniProtKB-UniRule"/>
</dbReference>
<evidence type="ECO:0000256" key="6">
    <source>
        <dbReference type="HAMAP-Rule" id="MF_02025"/>
    </source>
</evidence>
<dbReference type="GO" id="GO:0004713">
    <property type="term" value="F:protein tyrosine kinase activity"/>
    <property type="evidence" value="ECO:0007669"/>
    <property type="project" value="TreeGrafter"/>
</dbReference>
<comment type="subunit">
    <text evidence="6">Probably part of a complex composed of WzxE, WzyE and WzzE.</text>
</comment>
<evidence type="ECO:0000256" key="5">
    <source>
        <dbReference type="ARBA" id="ARBA00023136"/>
    </source>
</evidence>
<comment type="similarity">
    <text evidence="6">Belongs to the WzzB/Cld/Rol family.</text>
</comment>
<feature type="transmembrane region" description="Helical" evidence="6">
    <location>
        <begin position="33"/>
        <end position="53"/>
    </location>
</feature>
<dbReference type="AlphaFoldDB" id="A0A0J5FU21"/>
<comment type="subcellular location">
    <subcellularLocation>
        <location evidence="6">Cell inner membrane</location>
        <topology evidence="6">Multi-pass membrane protein</topology>
    </subcellularLocation>
    <subcellularLocation>
        <location evidence="1">Cell membrane</location>
        <topology evidence="1">Multi-pass membrane protein</topology>
    </subcellularLocation>
</comment>
<evidence type="ECO:0000259" key="7">
    <source>
        <dbReference type="Pfam" id="PF02706"/>
    </source>
</evidence>
<dbReference type="GO" id="GO:0005886">
    <property type="term" value="C:plasma membrane"/>
    <property type="evidence" value="ECO:0007669"/>
    <property type="project" value="UniProtKB-SubCell"/>
</dbReference>
<accession>A0A0J5FU21</accession>
<dbReference type="InterPro" id="IPR050445">
    <property type="entry name" value="Bact_polysacc_biosynth/exp"/>
</dbReference>
<reference evidence="8 9" key="1">
    <citation type="submission" date="2015-06" db="EMBL/GenBank/DDBJ databases">
        <title>Draft Whole-Genome Sequence of the Entomopathogenic Bacterium Xenorhabdus khoisanae.</title>
        <authorList>
            <person name="Naidoo S."/>
            <person name="Featherston J."/>
            <person name="Gray V.M."/>
        </authorList>
    </citation>
    <scope>NUCLEOTIDE SEQUENCE [LARGE SCALE GENOMIC DNA]</scope>
    <source>
        <strain evidence="8 9">MCB</strain>
    </source>
</reference>
<feature type="domain" description="Polysaccharide chain length determinant N-terminal" evidence="7">
    <location>
        <begin position="18"/>
        <end position="84"/>
    </location>
</feature>
<evidence type="ECO:0000313" key="9">
    <source>
        <dbReference type="Proteomes" id="UP000036277"/>
    </source>
</evidence>
<evidence type="ECO:0000256" key="2">
    <source>
        <dbReference type="ARBA" id="ARBA00022475"/>
    </source>
</evidence>
<dbReference type="InterPro" id="IPR032895">
    <property type="entry name" value="WzzE"/>
</dbReference>
<dbReference type="PANTHER" id="PTHR32309:SF16">
    <property type="entry name" value="ECA POLYSACCHARIDE CHAIN LENGTH MODULATION PROTEIN"/>
    <property type="match status" value="1"/>
</dbReference>
<dbReference type="PATRIC" id="fig|880157.4.peg.1672"/>
<dbReference type="Pfam" id="PF02706">
    <property type="entry name" value="Wzz"/>
    <property type="match status" value="1"/>
</dbReference>
<dbReference type="PANTHER" id="PTHR32309">
    <property type="entry name" value="TYROSINE-PROTEIN KINASE"/>
    <property type="match status" value="1"/>
</dbReference>
<dbReference type="InterPro" id="IPR003856">
    <property type="entry name" value="LPS_length_determ_N"/>
</dbReference>
<dbReference type="NCBIfam" id="NF008645">
    <property type="entry name" value="PRK11638.1"/>
    <property type="match status" value="1"/>
</dbReference>
<keyword evidence="2 6" id="KW-1003">Cell membrane</keyword>
<keyword evidence="9" id="KW-1185">Reference proteome</keyword>
<comment type="caution">
    <text evidence="8">The sequence shown here is derived from an EMBL/GenBank/DDBJ whole genome shotgun (WGS) entry which is preliminary data.</text>
</comment>
<protein>
    <recommendedName>
        <fullName evidence="6">ECA polysaccharide chain length modulation protein</fullName>
    </recommendedName>
</protein>
<gene>
    <name evidence="6" type="primary">wzzE</name>
    <name evidence="8" type="ORF">AB204_07920</name>
</gene>
<dbReference type="UniPathway" id="UPA00566"/>
<sequence>MINSETQPKQDQQAIEHELDIRALCYALWRGKIWIIALAIIFAAVALSASSLMQQKWSATAVVDLPTTNNLGSYYSQQQFLRNLDTHINASPEAQLPTIPDGAYKEFMIQVAAYDTRREFWLDSDYYKQRRKGTTKADAVLLDELINNIQITRSDDRKVPNDNIKLTAETAVDANQLLRRYIAFANQRASTHLNNEIKGAWATRTQSMKALVKRQEMVAKAMYNRELNVLQQSLKVAEKQGIHRNQTNIPIEELPESKMFMLGMPLLQAQIETLEATGPNYSIDYDQNMAMLATLNVGPTLQGTFQTYRYLRTPEEPVNRDSPRRAFMMIMWGAIGMLVGAGVALVKRSRSVSPYNTSCK</sequence>
<comment type="pathway">
    <text evidence="6">Bacterial outer membrane biogenesis; enterobacterial common antigen biosynthesis.</text>
</comment>